<dbReference type="PANTHER" id="PTHR22677:SF4">
    <property type="entry name" value="USHER SYNDROME TYPE-1G PROTEIN-LIKE PROTEIN"/>
    <property type="match status" value="1"/>
</dbReference>
<dbReference type="SUPFAM" id="SSF48403">
    <property type="entry name" value="Ankyrin repeat"/>
    <property type="match status" value="1"/>
</dbReference>
<evidence type="ECO:0000313" key="4">
    <source>
        <dbReference type="Proteomes" id="UP001233999"/>
    </source>
</evidence>
<proteinExistence type="predicted"/>
<dbReference type="SMART" id="SM00248">
    <property type="entry name" value="ANK"/>
    <property type="match status" value="3"/>
</dbReference>
<feature type="repeat" description="ANK" evidence="1">
    <location>
        <begin position="283"/>
        <end position="315"/>
    </location>
</feature>
<evidence type="ECO:0000313" key="3">
    <source>
        <dbReference type="EMBL" id="KAJ9586319.1"/>
    </source>
</evidence>
<feature type="region of interest" description="Disordered" evidence="2">
    <location>
        <begin position="173"/>
        <end position="198"/>
    </location>
</feature>
<dbReference type="Pfam" id="PF12796">
    <property type="entry name" value="Ank_2"/>
    <property type="match status" value="1"/>
</dbReference>
<dbReference type="InterPro" id="IPR002110">
    <property type="entry name" value="Ankyrin_rpt"/>
</dbReference>
<name>A0AAD8EDY2_DIPPU</name>
<dbReference type="SUPFAM" id="SSF52047">
    <property type="entry name" value="RNI-like"/>
    <property type="match status" value="1"/>
</dbReference>
<keyword evidence="1" id="KW-0040">ANK repeat</keyword>
<dbReference type="PROSITE" id="PS50297">
    <property type="entry name" value="ANK_REP_REGION"/>
    <property type="match status" value="2"/>
</dbReference>
<keyword evidence="4" id="KW-1185">Reference proteome</keyword>
<reference evidence="3" key="1">
    <citation type="journal article" date="2023" name="IScience">
        <title>Live-bearing cockroach genome reveals convergent evolutionary mechanisms linked to viviparity in insects and beyond.</title>
        <authorList>
            <person name="Fouks B."/>
            <person name="Harrison M.C."/>
            <person name="Mikhailova A.A."/>
            <person name="Marchal E."/>
            <person name="English S."/>
            <person name="Carruthers M."/>
            <person name="Jennings E.C."/>
            <person name="Chiamaka E.L."/>
            <person name="Frigard R.A."/>
            <person name="Pippel M."/>
            <person name="Attardo G.M."/>
            <person name="Benoit J.B."/>
            <person name="Bornberg-Bauer E."/>
            <person name="Tobe S.S."/>
        </authorList>
    </citation>
    <scope>NUCLEOTIDE SEQUENCE</scope>
    <source>
        <strain evidence="3">Stay&amp;Tobe</strain>
    </source>
</reference>
<dbReference type="InterPro" id="IPR039323">
    <property type="entry name" value="ANKRD_45/46/60"/>
</dbReference>
<dbReference type="InterPro" id="IPR032675">
    <property type="entry name" value="LRR_dom_sf"/>
</dbReference>
<sequence>MKDHWRLYIYKFLNNVMYREIKSALTSNKCLADLNMNGIILLTGNIKKEHKHLEILEIDGHDLTGRAFTEISKCEKIVKFSIQDAGGIGIKTLSSLLKLPKLKYLTLGNCAIPDQELVNAFKNVTCRNLLEVDLTEHSCLIYSIMSTINNLDLEGSKSPSPTEQMYGLLENKETNDGESSQFRPPSQKKCISDESVGPASSIDSPAGLTFLDLDSYKKNIDELYFPPQKDMRNNMSMILSLLRNIRTFKHSERGLHQAAATNNVVSVASLLNTGENPNERDEKGRSPLLKAACRGYSEVVRLLLEKGADPNCRDTFGNSPLHLAVYTNNVSVVAMLLNAGADLSSIDYYGRSLLQVAQLKLELLRRDVTNENCNLVKEEACQVIEMMLVYLQKWSQEIEAELLLDFSSRLTLSNTREEVETGIRDLLASLASLSHEKSENDQTKCGAGE</sequence>
<dbReference type="InterPro" id="IPR036770">
    <property type="entry name" value="Ankyrin_rpt-contain_sf"/>
</dbReference>
<evidence type="ECO:0000256" key="1">
    <source>
        <dbReference type="PROSITE-ProRule" id="PRU00023"/>
    </source>
</evidence>
<gene>
    <name evidence="3" type="ORF">L9F63_020027</name>
</gene>
<dbReference type="Proteomes" id="UP001233999">
    <property type="component" value="Unassembled WGS sequence"/>
</dbReference>
<accession>A0AAD8EDY2</accession>
<dbReference type="PANTHER" id="PTHR22677">
    <property type="entry name" value="ANKYRIN REPEAT DOMAIN-CONTAINING PROTEIN 60"/>
    <property type="match status" value="1"/>
</dbReference>
<protein>
    <submittedName>
        <fullName evidence="3">Uncharacterized protein</fullName>
    </submittedName>
</protein>
<dbReference type="AlphaFoldDB" id="A0AAD8EDY2"/>
<dbReference type="EMBL" id="JASPKZ010007173">
    <property type="protein sequence ID" value="KAJ9586319.1"/>
    <property type="molecule type" value="Genomic_DNA"/>
</dbReference>
<dbReference type="Gene3D" id="1.25.40.20">
    <property type="entry name" value="Ankyrin repeat-containing domain"/>
    <property type="match status" value="1"/>
</dbReference>
<feature type="repeat" description="ANK" evidence="1">
    <location>
        <begin position="316"/>
        <end position="348"/>
    </location>
</feature>
<organism evidence="3 4">
    <name type="scientific">Diploptera punctata</name>
    <name type="common">Pacific beetle cockroach</name>
    <dbReference type="NCBI Taxonomy" id="6984"/>
    <lineage>
        <taxon>Eukaryota</taxon>
        <taxon>Metazoa</taxon>
        <taxon>Ecdysozoa</taxon>
        <taxon>Arthropoda</taxon>
        <taxon>Hexapoda</taxon>
        <taxon>Insecta</taxon>
        <taxon>Pterygota</taxon>
        <taxon>Neoptera</taxon>
        <taxon>Polyneoptera</taxon>
        <taxon>Dictyoptera</taxon>
        <taxon>Blattodea</taxon>
        <taxon>Blaberoidea</taxon>
        <taxon>Blaberidae</taxon>
        <taxon>Diplopterinae</taxon>
        <taxon>Diploptera</taxon>
    </lineage>
</organism>
<dbReference type="PROSITE" id="PS50088">
    <property type="entry name" value="ANK_REPEAT"/>
    <property type="match status" value="2"/>
</dbReference>
<dbReference type="Gene3D" id="3.80.10.10">
    <property type="entry name" value="Ribonuclease Inhibitor"/>
    <property type="match status" value="1"/>
</dbReference>
<comment type="caution">
    <text evidence="3">The sequence shown here is derived from an EMBL/GenBank/DDBJ whole genome shotgun (WGS) entry which is preliminary data.</text>
</comment>
<reference evidence="3" key="2">
    <citation type="submission" date="2023-05" db="EMBL/GenBank/DDBJ databases">
        <authorList>
            <person name="Fouks B."/>
        </authorList>
    </citation>
    <scope>NUCLEOTIDE SEQUENCE</scope>
    <source>
        <strain evidence="3">Stay&amp;Tobe</strain>
        <tissue evidence="3">Testes</tissue>
    </source>
</reference>
<evidence type="ECO:0000256" key="2">
    <source>
        <dbReference type="SAM" id="MobiDB-lite"/>
    </source>
</evidence>